<keyword evidence="3" id="KW-0274">FAD</keyword>
<dbReference type="PIRSF" id="PIRSF000137">
    <property type="entry name" value="Alcohol_oxidase"/>
    <property type="match status" value="1"/>
</dbReference>
<dbReference type="OrthoDB" id="269227at2759"/>
<dbReference type="SUPFAM" id="SSF51905">
    <property type="entry name" value="FAD/NAD(P)-binding domain"/>
    <property type="match status" value="1"/>
</dbReference>
<dbReference type="PANTHER" id="PTHR11552">
    <property type="entry name" value="GLUCOSE-METHANOL-CHOLINE GMC OXIDOREDUCTASE"/>
    <property type="match status" value="1"/>
</dbReference>
<comment type="similarity">
    <text evidence="1">Belongs to the GMC oxidoreductase family.</text>
</comment>
<feature type="binding site" evidence="3">
    <location>
        <position position="245"/>
    </location>
    <ligand>
        <name>FAD</name>
        <dbReference type="ChEBI" id="CHEBI:57692"/>
    </ligand>
</feature>
<reference evidence="5 6" key="1">
    <citation type="journal article" date="2020" name="Phytopathology">
        <title>A high-quality genome resource of Botrytis fragariae, a new and rapidly spreading fungal pathogen causing strawberry gray mold in the U.S.A.</title>
        <authorList>
            <person name="Wu Y."/>
            <person name="Saski C.A."/>
            <person name="Schnabel G."/>
            <person name="Xiao S."/>
            <person name="Hu M."/>
        </authorList>
    </citation>
    <scope>NUCLEOTIDE SEQUENCE [LARGE SCALE GENOMIC DNA]</scope>
    <source>
        <strain evidence="5 6">BVB16</strain>
    </source>
</reference>
<dbReference type="InterPro" id="IPR007867">
    <property type="entry name" value="GMC_OxRtase_C"/>
</dbReference>
<evidence type="ECO:0000313" key="6">
    <source>
        <dbReference type="Proteomes" id="UP000531561"/>
    </source>
</evidence>
<dbReference type="InterPro" id="IPR012132">
    <property type="entry name" value="GMC_OxRdtase"/>
</dbReference>
<dbReference type="Gene3D" id="3.50.50.60">
    <property type="entry name" value="FAD/NAD(P)-binding domain"/>
    <property type="match status" value="1"/>
</dbReference>
<dbReference type="EMBL" id="JABFCT010000010">
    <property type="protein sequence ID" value="KAF5872376.1"/>
    <property type="molecule type" value="Genomic_DNA"/>
</dbReference>
<dbReference type="InterPro" id="IPR000172">
    <property type="entry name" value="GMC_OxRdtase_N"/>
</dbReference>
<evidence type="ECO:0000259" key="4">
    <source>
        <dbReference type="PROSITE" id="PS00624"/>
    </source>
</evidence>
<evidence type="ECO:0000256" key="2">
    <source>
        <dbReference type="PIRSR" id="PIRSR000137-1"/>
    </source>
</evidence>
<dbReference type="PROSITE" id="PS00624">
    <property type="entry name" value="GMC_OXRED_2"/>
    <property type="match status" value="1"/>
</dbReference>
<evidence type="ECO:0000313" key="5">
    <source>
        <dbReference type="EMBL" id="KAF5872376.1"/>
    </source>
</evidence>
<keyword evidence="6" id="KW-1185">Reference proteome</keyword>
<dbReference type="SUPFAM" id="SSF54373">
    <property type="entry name" value="FAD-linked reductases, C-terminal domain"/>
    <property type="match status" value="1"/>
</dbReference>
<comment type="caution">
    <text evidence="5">The sequence shown here is derived from an EMBL/GenBank/DDBJ whole genome shotgun (WGS) entry which is preliminary data.</text>
</comment>
<dbReference type="Pfam" id="PF00732">
    <property type="entry name" value="GMC_oxred_N"/>
    <property type="match status" value="1"/>
</dbReference>
<feature type="active site" description="Proton donor" evidence="2">
    <location>
        <position position="513"/>
    </location>
</feature>
<organism evidence="5 6">
    <name type="scientific">Botrytis fragariae</name>
    <dbReference type="NCBI Taxonomy" id="1964551"/>
    <lineage>
        <taxon>Eukaryota</taxon>
        <taxon>Fungi</taxon>
        <taxon>Dikarya</taxon>
        <taxon>Ascomycota</taxon>
        <taxon>Pezizomycotina</taxon>
        <taxon>Leotiomycetes</taxon>
        <taxon>Helotiales</taxon>
        <taxon>Sclerotiniaceae</taxon>
        <taxon>Botrytis</taxon>
    </lineage>
</organism>
<keyword evidence="3" id="KW-0285">Flavoprotein</keyword>
<gene>
    <name evidence="5" type="ORF">Bfra_005735</name>
</gene>
<dbReference type="Gene3D" id="3.30.410.40">
    <property type="match status" value="1"/>
</dbReference>
<evidence type="ECO:0000256" key="1">
    <source>
        <dbReference type="ARBA" id="ARBA00010790"/>
    </source>
</evidence>
<dbReference type="PANTHER" id="PTHR11552:SF123">
    <property type="entry name" value="GMC OXIDOREDUCTASE (AFU_ORTHOLOGUE AFUA_2G01770)-RELATED"/>
    <property type="match status" value="1"/>
</dbReference>
<feature type="binding site" evidence="3">
    <location>
        <position position="145"/>
    </location>
    <ligand>
        <name>FAD</name>
        <dbReference type="ChEBI" id="CHEBI:57692"/>
    </ligand>
</feature>
<sequence length="576" mass="61798">MHLPEKDFPADISRITATDDTTWAGNADADGSDDNISSHNEEVVNRMPGIVHDDQQLELTNTSDYHYIIIGGGIAGTVLASRLHASHPQLSILLIEAGPDASNNPLVTDSANGPFLVGSELDWGYSTVPQRHLNNRVLPNSAGKVLGGGSAINAENYHKPGLETQHGYEGPIYTQSVSSTGREYPLREKIRKAWESLGINYNEDANSGSPQGLGELVENRKDGQRQIANTVFSLTGIQVMTSTLVTRIIFDNLETPPKAAAVELSDGRKISATNEIIISAGAYRTPQILLLSGIGLFEELTKHGIQPLVDSPHVGQNLHDHMSVSQWWKLKNPEAGYALGSPLFNNPSFAKGTPLDWLVTLPVPHDGLKAALATDEGTVDDLHPLLTPARSHIECFTVYVGTNRSDPVIPMNGSHITTVVFGGLPTSRGSVTLASTDPNAAPVIDPNYFSTEADRYVLRTGMRKIMEAMLSTTEGKAIIETETVAAGEKPLDWKAQDAEIDKRIKARGKTVYHAAGTAAMGKVVDSSLCVYGVQGLRVVDASVIPLPIAAHYQACIYALAEQAAEIIGNSSLLASE</sequence>
<protein>
    <submittedName>
        <fullName evidence="5">Putative glucose dehydrogenase protein</fullName>
    </submittedName>
</protein>
<dbReference type="RefSeq" id="XP_037191322.1">
    <property type="nucleotide sequence ID" value="XM_037336112.1"/>
</dbReference>
<feature type="active site" description="Proton acceptor" evidence="2">
    <location>
        <position position="551"/>
    </location>
</feature>
<accession>A0A8H6ARQ9</accession>
<dbReference type="Pfam" id="PF05199">
    <property type="entry name" value="GMC_oxred_C"/>
    <property type="match status" value="1"/>
</dbReference>
<proteinExistence type="inferred from homology"/>
<name>A0A8H6ARQ9_9HELO</name>
<dbReference type="Proteomes" id="UP000531561">
    <property type="component" value="Unassembled WGS sequence"/>
</dbReference>
<dbReference type="GeneID" id="59259804"/>
<feature type="domain" description="Glucose-methanol-choline oxidoreductase N-terminal" evidence="4">
    <location>
        <begin position="281"/>
        <end position="295"/>
    </location>
</feature>
<dbReference type="AlphaFoldDB" id="A0A8H6ARQ9"/>
<comment type="cofactor">
    <cofactor evidence="3">
        <name>FAD</name>
        <dbReference type="ChEBI" id="CHEBI:57692"/>
    </cofactor>
</comment>
<dbReference type="GO" id="GO:0050660">
    <property type="term" value="F:flavin adenine dinucleotide binding"/>
    <property type="evidence" value="ECO:0007669"/>
    <property type="project" value="InterPro"/>
</dbReference>
<dbReference type="GO" id="GO:0016614">
    <property type="term" value="F:oxidoreductase activity, acting on CH-OH group of donors"/>
    <property type="evidence" value="ECO:0007669"/>
    <property type="project" value="InterPro"/>
</dbReference>
<evidence type="ECO:0000256" key="3">
    <source>
        <dbReference type="PIRSR" id="PIRSR000137-2"/>
    </source>
</evidence>
<dbReference type="InterPro" id="IPR036188">
    <property type="entry name" value="FAD/NAD-bd_sf"/>
</dbReference>